<gene>
    <name evidence="3" type="ORF">GSMUA_68780.1</name>
</gene>
<dbReference type="PROSITE" id="PS50082">
    <property type="entry name" value="WD_REPEATS_2"/>
    <property type="match status" value="1"/>
</dbReference>
<dbReference type="GO" id="GO:0005198">
    <property type="term" value="F:structural molecule activity"/>
    <property type="evidence" value="ECO:0007669"/>
    <property type="project" value="InterPro"/>
</dbReference>
<keyword evidence="1" id="KW-0853">WD repeat</keyword>
<dbReference type="GO" id="GO:0030126">
    <property type="term" value="C:COPI vesicle coat"/>
    <property type="evidence" value="ECO:0007669"/>
    <property type="project" value="InterPro"/>
</dbReference>
<dbReference type="InParanoid" id="A0A804I2I5"/>
<feature type="domain" description="Coatomer alpha subunit C-terminal" evidence="2">
    <location>
        <begin position="215"/>
        <end position="249"/>
    </location>
</feature>
<protein>
    <submittedName>
        <fullName evidence="3">(wild Malaysian banana) hypothetical protein</fullName>
    </submittedName>
</protein>
<evidence type="ECO:0000256" key="1">
    <source>
        <dbReference type="PROSITE-ProRule" id="PRU00221"/>
    </source>
</evidence>
<dbReference type="GO" id="GO:0016192">
    <property type="term" value="P:vesicle-mediated transport"/>
    <property type="evidence" value="ECO:0007669"/>
    <property type="project" value="InterPro"/>
</dbReference>
<dbReference type="InterPro" id="IPR015943">
    <property type="entry name" value="WD40/YVTN_repeat-like_dom_sf"/>
</dbReference>
<organism evidence="4 5">
    <name type="scientific">Musa acuminata subsp. malaccensis</name>
    <name type="common">Wild banana</name>
    <name type="synonym">Musa malaccensis</name>
    <dbReference type="NCBI Taxonomy" id="214687"/>
    <lineage>
        <taxon>Eukaryota</taxon>
        <taxon>Viridiplantae</taxon>
        <taxon>Streptophyta</taxon>
        <taxon>Embryophyta</taxon>
        <taxon>Tracheophyta</taxon>
        <taxon>Spermatophyta</taxon>
        <taxon>Magnoliopsida</taxon>
        <taxon>Liliopsida</taxon>
        <taxon>Zingiberales</taxon>
        <taxon>Musaceae</taxon>
        <taxon>Musa</taxon>
    </lineage>
</organism>
<dbReference type="Gene3D" id="2.130.10.10">
    <property type="entry name" value="YVTN repeat-like/Quinoprotein amine dehydrogenase"/>
    <property type="match status" value="1"/>
</dbReference>
<evidence type="ECO:0000313" key="3">
    <source>
        <dbReference type="EMBL" id="CAG1861984.1"/>
    </source>
</evidence>
<name>A0A804I2I5_MUSAM</name>
<feature type="repeat" description="WD" evidence="1">
    <location>
        <begin position="85"/>
        <end position="116"/>
    </location>
</feature>
<dbReference type="Pfam" id="PF06957">
    <property type="entry name" value="COPI_C"/>
    <property type="match status" value="1"/>
</dbReference>
<evidence type="ECO:0000313" key="5">
    <source>
        <dbReference type="Proteomes" id="UP000012960"/>
    </source>
</evidence>
<sequence>MGTLIDRFPRRLEHDIPWIQIVCAFHAENKVVIAGDNYKIKVSLRKKVSLVDDVLHPGRINAYLGVLMLLSSMCWKAIDHGVNWVSFHPTLPLIVSGADDRRLKLWRMNVRNMTVLNSRCTSRNEPSVAPIRRSGSVSLKQVDSMREADEVKELIEIASLLGLKMEGTMLQQLSLPGCFWKTVQLISKQRRVGRCYHMLVIKRMLISSIILTGIPFVVRGATFAPICRGQKDVSCPYCGARFVLPLKGSSVLSVSLQWFE</sequence>
<dbReference type="AlphaFoldDB" id="A0A804I2I5"/>
<reference evidence="4" key="2">
    <citation type="submission" date="2021-05" db="UniProtKB">
        <authorList>
            <consortium name="EnsemblPlants"/>
        </authorList>
    </citation>
    <scope>IDENTIFICATION</scope>
    <source>
        <strain evidence="4">subsp. malaccensis</strain>
    </source>
</reference>
<reference evidence="3" key="1">
    <citation type="submission" date="2021-03" db="EMBL/GenBank/DDBJ databases">
        <authorList>
            <consortium name="Genoscope - CEA"/>
            <person name="William W."/>
        </authorList>
    </citation>
    <scope>NUCLEOTIDE SEQUENCE</scope>
    <source>
        <strain evidence="3">Doubled-haploid Pahang</strain>
    </source>
</reference>
<dbReference type="GO" id="GO:0006886">
    <property type="term" value="P:intracellular protein transport"/>
    <property type="evidence" value="ECO:0007669"/>
    <property type="project" value="InterPro"/>
</dbReference>
<dbReference type="Proteomes" id="UP000012960">
    <property type="component" value="Unplaced"/>
</dbReference>
<dbReference type="InterPro" id="IPR010714">
    <property type="entry name" value="Coatomer_asu_C"/>
</dbReference>
<evidence type="ECO:0000313" key="4">
    <source>
        <dbReference type="EnsemblPlants" id="Ma02_p13830.1"/>
    </source>
</evidence>
<evidence type="ECO:0000259" key="2">
    <source>
        <dbReference type="Pfam" id="PF06957"/>
    </source>
</evidence>
<dbReference type="InterPro" id="IPR001680">
    <property type="entry name" value="WD40_rpt"/>
</dbReference>
<proteinExistence type="predicted"/>
<accession>A0A804I2I5</accession>
<dbReference type="Gramene" id="Ma02_t13830.1">
    <property type="protein sequence ID" value="Ma02_p13830.1"/>
    <property type="gene ID" value="Ma02_g13830"/>
</dbReference>
<keyword evidence="5" id="KW-1185">Reference proteome</keyword>
<dbReference type="Pfam" id="PF00400">
    <property type="entry name" value="WD40"/>
    <property type="match status" value="1"/>
</dbReference>
<dbReference type="EMBL" id="HG996467">
    <property type="protein sequence ID" value="CAG1861984.1"/>
    <property type="molecule type" value="Genomic_DNA"/>
</dbReference>
<dbReference type="EnsemblPlants" id="Ma02_t13830.1">
    <property type="protein sequence ID" value="Ma02_p13830.1"/>
    <property type="gene ID" value="Ma02_g13830"/>
</dbReference>